<feature type="region of interest" description="Disordered" evidence="1">
    <location>
        <begin position="22"/>
        <end position="107"/>
    </location>
</feature>
<feature type="compositionally biased region" description="Basic and acidic residues" evidence="1">
    <location>
        <begin position="64"/>
        <end position="100"/>
    </location>
</feature>
<dbReference type="AlphaFoldDB" id="A0A9W9CSA9"/>
<evidence type="ECO:0000313" key="3">
    <source>
        <dbReference type="Proteomes" id="UP001140560"/>
    </source>
</evidence>
<dbReference type="EMBL" id="JAPEUY010000001">
    <property type="protein sequence ID" value="KAJ4377784.1"/>
    <property type="molecule type" value="Genomic_DNA"/>
</dbReference>
<protein>
    <submittedName>
        <fullName evidence="2">Uncharacterized protein</fullName>
    </submittedName>
</protein>
<proteinExistence type="predicted"/>
<name>A0A9W9CSA9_9PLEO</name>
<accession>A0A9W9CSA9</accession>
<keyword evidence="3" id="KW-1185">Reference proteome</keyword>
<dbReference type="Proteomes" id="UP001140560">
    <property type="component" value="Unassembled WGS sequence"/>
</dbReference>
<reference evidence="2" key="1">
    <citation type="submission" date="2022-10" db="EMBL/GenBank/DDBJ databases">
        <title>Tapping the CABI collections for fungal endophytes: first genome assemblies for Collariella, Neodidymelliopsis, Ascochyta clinopodiicola, Didymella pomorum, Didymosphaeria variabile, Neocosmospora piperis and Neocucurbitaria cava.</title>
        <authorList>
            <person name="Hill R."/>
        </authorList>
    </citation>
    <scope>NUCLEOTIDE SEQUENCE</scope>
    <source>
        <strain evidence="2">IMI 356814</strain>
    </source>
</reference>
<sequence>MAINQEVRQPCYWHWGSGPTLVGTRRTVQDSEGEDTSTYERIEPEAAELQGAELENAELEDPEREYADFKDEESKHAESKDVNLDTDDVREIEGHDERSGLDIFSEY</sequence>
<evidence type="ECO:0000256" key="1">
    <source>
        <dbReference type="SAM" id="MobiDB-lite"/>
    </source>
</evidence>
<gene>
    <name evidence="2" type="ORF">N0V83_000614</name>
</gene>
<organism evidence="2 3">
    <name type="scientific">Neocucurbitaria cava</name>
    <dbReference type="NCBI Taxonomy" id="798079"/>
    <lineage>
        <taxon>Eukaryota</taxon>
        <taxon>Fungi</taxon>
        <taxon>Dikarya</taxon>
        <taxon>Ascomycota</taxon>
        <taxon>Pezizomycotina</taxon>
        <taxon>Dothideomycetes</taxon>
        <taxon>Pleosporomycetidae</taxon>
        <taxon>Pleosporales</taxon>
        <taxon>Pleosporineae</taxon>
        <taxon>Cucurbitariaceae</taxon>
        <taxon>Neocucurbitaria</taxon>
    </lineage>
</organism>
<evidence type="ECO:0000313" key="2">
    <source>
        <dbReference type="EMBL" id="KAJ4377784.1"/>
    </source>
</evidence>
<comment type="caution">
    <text evidence="2">The sequence shown here is derived from an EMBL/GenBank/DDBJ whole genome shotgun (WGS) entry which is preliminary data.</text>
</comment>